<gene>
    <name evidence="1" type="ORF">B0H17DRAFT_1132439</name>
</gene>
<sequence length="136" mass="15303">MPLTVPTLEGLLCLSQWAPQSKYYYQELEHRRTTGREPAHPSYAAELEKYDVNYFSETHWVPSQELTVPIPPGYEIFAVAREPSPTFEKQWGGVAAIVRSDLKAVLDEVLCGPDLLVLKIGALCLFNAYVLLHNSP</sequence>
<keyword evidence="2" id="KW-1185">Reference proteome</keyword>
<evidence type="ECO:0000313" key="1">
    <source>
        <dbReference type="EMBL" id="KAJ7693674.1"/>
    </source>
</evidence>
<dbReference type="EMBL" id="JARKIE010000045">
    <property type="protein sequence ID" value="KAJ7693674.1"/>
    <property type="molecule type" value="Genomic_DNA"/>
</dbReference>
<proteinExistence type="predicted"/>
<comment type="caution">
    <text evidence="1">The sequence shown here is derived from an EMBL/GenBank/DDBJ whole genome shotgun (WGS) entry which is preliminary data.</text>
</comment>
<dbReference type="Proteomes" id="UP001221757">
    <property type="component" value="Unassembled WGS sequence"/>
</dbReference>
<name>A0AAD7DK77_MYCRO</name>
<organism evidence="1 2">
    <name type="scientific">Mycena rosella</name>
    <name type="common">Pink bonnet</name>
    <name type="synonym">Agaricus rosellus</name>
    <dbReference type="NCBI Taxonomy" id="1033263"/>
    <lineage>
        <taxon>Eukaryota</taxon>
        <taxon>Fungi</taxon>
        <taxon>Dikarya</taxon>
        <taxon>Basidiomycota</taxon>
        <taxon>Agaricomycotina</taxon>
        <taxon>Agaricomycetes</taxon>
        <taxon>Agaricomycetidae</taxon>
        <taxon>Agaricales</taxon>
        <taxon>Marasmiineae</taxon>
        <taxon>Mycenaceae</taxon>
        <taxon>Mycena</taxon>
    </lineage>
</organism>
<dbReference type="AlphaFoldDB" id="A0AAD7DK77"/>
<accession>A0AAD7DK77</accession>
<evidence type="ECO:0000313" key="2">
    <source>
        <dbReference type="Proteomes" id="UP001221757"/>
    </source>
</evidence>
<reference evidence="1" key="1">
    <citation type="submission" date="2023-03" db="EMBL/GenBank/DDBJ databases">
        <title>Massive genome expansion in bonnet fungi (Mycena s.s.) driven by repeated elements and novel gene families across ecological guilds.</title>
        <authorList>
            <consortium name="Lawrence Berkeley National Laboratory"/>
            <person name="Harder C.B."/>
            <person name="Miyauchi S."/>
            <person name="Viragh M."/>
            <person name="Kuo A."/>
            <person name="Thoen E."/>
            <person name="Andreopoulos B."/>
            <person name="Lu D."/>
            <person name="Skrede I."/>
            <person name="Drula E."/>
            <person name="Henrissat B."/>
            <person name="Morin E."/>
            <person name="Kohler A."/>
            <person name="Barry K."/>
            <person name="LaButti K."/>
            <person name="Morin E."/>
            <person name="Salamov A."/>
            <person name="Lipzen A."/>
            <person name="Mereny Z."/>
            <person name="Hegedus B."/>
            <person name="Baldrian P."/>
            <person name="Stursova M."/>
            <person name="Weitz H."/>
            <person name="Taylor A."/>
            <person name="Grigoriev I.V."/>
            <person name="Nagy L.G."/>
            <person name="Martin F."/>
            <person name="Kauserud H."/>
        </authorList>
    </citation>
    <scope>NUCLEOTIDE SEQUENCE</scope>
    <source>
        <strain evidence="1">CBHHK067</strain>
    </source>
</reference>
<protein>
    <submittedName>
        <fullName evidence="1">Uncharacterized protein</fullName>
    </submittedName>
</protein>